<dbReference type="Proteomes" id="UP000316270">
    <property type="component" value="Chromosome 9"/>
</dbReference>
<evidence type="ECO:0000256" key="1">
    <source>
        <dbReference type="SAM" id="MobiDB-lite"/>
    </source>
</evidence>
<proteinExistence type="predicted"/>
<dbReference type="InterPro" id="IPR011333">
    <property type="entry name" value="SKP1/BTB/POZ_sf"/>
</dbReference>
<dbReference type="Pfam" id="PF00651">
    <property type="entry name" value="BTB"/>
    <property type="match status" value="1"/>
</dbReference>
<accession>A0A517LBY2</accession>
<protein>
    <recommendedName>
        <fullName evidence="2">BTB domain-containing protein</fullName>
    </recommendedName>
</protein>
<gene>
    <name evidence="3" type="ORF">FKW77_001405</name>
</gene>
<evidence type="ECO:0000313" key="3">
    <source>
        <dbReference type="EMBL" id="QDS73123.1"/>
    </source>
</evidence>
<evidence type="ECO:0000259" key="2">
    <source>
        <dbReference type="Pfam" id="PF00651"/>
    </source>
</evidence>
<dbReference type="STRING" id="50376.A0A517LBY2"/>
<dbReference type="Gene3D" id="3.30.710.10">
    <property type="entry name" value="Potassium Channel Kv1.1, Chain A"/>
    <property type="match status" value="1"/>
</dbReference>
<feature type="region of interest" description="Disordered" evidence="1">
    <location>
        <begin position="230"/>
        <end position="251"/>
    </location>
</feature>
<organism evidence="3 4">
    <name type="scientific">Venturia effusa</name>
    <dbReference type="NCBI Taxonomy" id="50376"/>
    <lineage>
        <taxon>Eukaryota</taxon>
        <taxon>Fungi</taxon>
        <taxon>Dikarya</taxon>
        <taxon>Ascomycota</taxon>
        <taxon>Pezizomycotina</taxon>
        <taxon>Dothideomycetes</taxon>
        <taxon>Pleosporomycetidae</taxon>
        <taxon>Venturiales</taxon>
        <taxon>Venturiaceae</taxon>
        <taxon>Venturia</taxon>
    </lineage>
</organism>
<keyword evidence="4" id="KW-1185">Reference proteome</keyword>
<dbReference type="SUPFAM" id="SSF54695">
    <property type="entry name" value="POZ domain"/>
    <property type="match status" value="1"/>
</dbReference>
<sequence>MMATRPTTEHLRANSDLTLVVGKDEQRFGVSRATMSGACTAWEIMLTGPYAEATKTEIALPDDDPKSLHILLLIAHLAFQKLPSKLTLEELTTLAFMCDKYDTVALVRPFLPMWTSPWLKNASYMKLGNEEMIWISWVFGYKKEFSARTRQLAQQIAVDENGRLPVTVFKKGRALEDLLPQGLSESCLETGSLHRAWSSLGLHRRSPQAADLHQSIEALRAVFEKTPHRLHDPFAEPEGRGPKRSHDGSIKSTFDHSVCDAEILGAKRKISLCISDMDSPVQISHLRHIEEQAMKGKIV</sequence>
<dbReference type="EMBL" id="CP042193">
    <property type="protein sequence ID" value="QDS73123.1"/>
    <property type="molecule type" value="Genomic_DNA"/>
</dbReference>
<evidence type="ECO:0000313" key="4">
    <source>
        <dbReference type="Proteomes" id="UP000316270"/>
    </source>
</evidence>
<dbReference type="InterPro" id="IPR000210">
    <property type="entry name" value="BTB/POZ_dom"/>
</dbReference>
<reference evidence="3 4" key="1">
    <citation type="submission" date="2019-07" db="EMBL/GenBank/DDBJ databases">
        <title>Finished genome of Venturia effusa.</title>
        <authorList>
            <person name="Young C.A."/>
            <person name="Cox M.P."/>
            <person name="Ganley A.R.D."/>
            <person name="David W.J."/>
        </authorList>
    </citation>
    <scope>NUCLEOTIDE SEQUENCE [LARGE SCALE GENOMIC DNA]</scope>
    <source>
        <strain evidence="4">albino</strain>
    </source>
</reference>
<dbReference type="AlphaFoldDB" id="A0A517LBY2"/>
<dbReference type="OrthoDB" id="5275938at2759"/>
<name>A0A517LBY2_9PEZI</name>
<feature type="domain" description="BTB" evidence="2">
    <location>
        <begin position="14"/>
        <end position="94"/>
    </location>
</feature>